<keyword evidence="3" id="KW-1185">Reference proteome</keyword>
<dbReference type="Proteomes" id="UP000177622">
    <property type="component" value="Unassembled WGS sequence"/>
</dbReference>
<gene>
    <name evidence="2" type="ORF">PENARI_c017G10854</name>
</gene>
<dbReference type="GO" id="GO:0016788">
    <property type="term" value="F:hydrolase activity, acting on ester bonds"/>
    <property type="evidence" value="ECO:0007669"/>
    <property type="project" value="InterPro"/>
</dbReference>
<evidence type="ECO:0000256" key="1">
    <source>
        <dbReference type="ARBA" id="ARBA00022801"/>
    </source>
</evidence>
<dbReference type="AlphaFoldDB" id="A0A1F5LBU4"/>
<evidence type="ECO:0000313" key="3">
    <source>
        <dbReference type="Proteomes" id="UP000177622"/>
    </source>
</evidence>
<evidence type="ECO:0000313" key="2">
    <source>
        <dbReference type="EMBL" id="OGE50409.1"/>
    </source>
</evidence>
<protein>
    <recommendedName>
        <fullName evidence="4">SGNH hydrolase-type esterase domain-containing protein</fullName>
    </recommendedName>
</protein>
<dbReference type="OrthoDB" id="1600564at2759"/>
<dbReference type="GeneID" id="34579160"/>
<sequence length="242" mass="27437">MRPSVGLAVQAVLAQPHVGIKNLFVFGDSYTSTGFNTSGPQPSLSDPLGNPVLGQGTSTNGLNWVGYTAAVYNTSLLLAYDLAVYGATIDNNIVSAVPHDLVYQVETEFGERYCKDDENPQEWNSEDTLFAIWIGINDIAFSYERDDTDEVLTYLFQRHLQLAETMYNCGARRFLLINVPPVSRTPTYLKKDEWHRNAHQVMVEKFNNRLALEKRKFQKRFPHVSYGLTEFNSRITRETAED</sequence>
<dbReference type="SUPFAM" id="SSF52266">
    <property type="entry name" value="SGNH hydrolase"/>
    <property type="match status" value="1"/>
</dbReference>
<accession>A0A1F5LBU4</accession>
<dbReference type="InterPro" id="IPR051058">
    <property type="entry name" value="GDSL_Est/Lipase"/>
</dbReference>
<keyword evidence="1" id="KW-0378">Hydrolase</keyword>
<proteinExistence type="predicted"/>
<dbReference type="InterPro" id="IPR001087">
    <property type="entry name" value="GDSL"/>
</dbReference>
<dbReference type="PANTHER" id="PTHR45648:SF22">
    <property type="entry name" value="GDSL LIPASE_ACYLHYDROLASE FAMILY PROTEIN (AFU_ORTHOLOGUE AFUA_4G14700)"/>
    <property type="match status" value="1"/>
</dbReference>
<organism evidence="2 3">
    <name type="scientific">Penicillium arizonense</name>
    <dbReference type="NCBI Taxonomy" id="1835702"/>
    <lineage>
        <taxon>Eukaryota</taxon>
        <taxon>Fungi</taxon>
        <taxon>Dikarya</taxon>
        <taxon>Ascomycota</taxon>
        <taxon>Pezizomycotina</taxon>
        <taxon>Eurotiomycetes</taxon>
        <taxon>Eurotiomycetidae</taxon>
        <taxon>Eurotiales</taxon>
        <taxon>Aspergillaceae</taxon>
        <taxon>Penicillium</taxon>
    </lineage>
</organism>
<evidence type="ECO:0008006" key="4">
    <source>
        <dbReference type="Google" id="ProtNLM"/>
    </source>
</evidence>
<dbReference type="PANTHER" id="PTHR45648">
    <property type="entry name" value="GDSL LIPASE/ACYLHYDROLASE FAMILY PROTEIN (AFU_ORTHOLOGUE AFUA_4G14700)"/>
    <property type="match status" value="1"/>
</dbReference>
<dbReference type="CDD" id="cd01846">
    <property type="entry name" value="fatty_acyltransferase_like"/>
    <property type="match status" value="1"/>
</dbReference>
<dbReference type="Pfam" id="PF00657">
    <property type="entry name" value="Lipase_GDSL"/>
    <property type="match status" value="1"/>
</dbReference>
<dbReference type="RefSeq" id="XP_022485857.1">
    <property type="nucleotide sequence ID" value="XM_022634426.1"/>
</dbReference>
<comment type="caution">
    <text evidence="2">The sequence shown here is derived from an EMBL/GenBank/DDBJ whole genome shotgun (WGS) entry which is preliminary data.</text>
</comment>
<reference evidence="2 3" key="1">
    <citation type="journal article" date="2016" name="Sci. Rep.">
        <title>Penicillium arizonense, a new, genome sequenced fungal species, reveals a high chemical diversity in secreted metabolites.</title>
        <authorList>
            <person name="Grijseels S."/>
            <person name="Nielsen J.C."/>
            <person name="Randelovic M."/>
            <person name="Nielsen J."/>
            <person name="Nielsen K.F."/>
            <person name="Workman M."/>
            <person name="Frisvad J.C."/>
        </authorList>
    </citation>
    <scope>NUCLEOTIDE SEQUENCE [LARGE SCALE GENOMIC DNA]</scope>
    <source>
        <strain evidence="2 3">CBS 141311</strain>
    </source>
</reference>
<dbReference type="STRING" id="1835702.A0A1F5LBU4"/>
<dbReference type="InterPro" id="IPR036514">
    <property type="entry name" value="SGNH_hydro_sf"/>
</dbReference>
<dbReference type="Gene3D" id="3.40.50.1110">
    <property type="entry name" value="SGNH hydrolase"/>
    <property type="match status" value="1"/>
</dbReference>
<name>A0A1F5LBU4_PENAI</name>
<dbReference type="EMBL" id="LXJU01000017">
    <property type="protein sequence ID" value="OGE50409.1"/>
    <property type="molecule type" value="Genomic_DNA"/>
</dbReference>